<feature type="chain" id="PRO_5034690162" evidence="1">
    <location>
        <begin position="32"/>
        <end position="214"/>
    </location>
</feature>
<evidence type="ECO:0000256" key="1">
    <source>
        <dbReference type="SAM" id="SignalP"/>
    </source>
</evidence>
<organism evidence="2 3">
    <name type="scientific">Collybiopsis confluens</name>
    <dbReference type="NCBI Taxonomy" id="2823264"/>
    <lineage>
        <taxon>Eukaryota</taxon>
        <taxon>Fungi</taxon>
        <taxon>Dikarya</taxon>
        <taxon>Basidiomycota</taxon>
        <taxon>Agaricomycotina</taxon>
        <taxon>Agaricomycetes</taxon>
        <taxon>Agaricomycetidae</taxon>
        <taxon>Agaricales</taxon>
        <taxon>Marasmiineae</taxon>
        <taxon>Omphalotaceae</taxon>
        <taxon>Collybiopsis</taxon>
    </lineage>
</organism>
<sequence length="214" mass="22724">MVFSWMMFNSRPIQTTYFSTLLILLIAPYSASEICSGYPLGIGNVVRLANGGQWPFFDNACNVVLTVNLTADLNPCNNFFSCSPPPVTFTAYVNQTDGNRREVFVGEGDSEGPGLKGVILNGHRKLTYCNPDPDQGSSSDSTSTSTITSSSQVPARTTFFQVSTSSASPVAAKTFVFPSSIAEPTPNRGVSSNSGSSLLVLVFTTGVALVGHLQ</sequence>
<evidence type="ECO:0000313" key="3">
    <source>
        <dbReference type="Proteomes" id="UP000518752"/>
    </source>
</evidence>
<dbReference type="Proteomes" id="UP000518752">
    <property type="component" value="Unassembled WGS sequence"/>
</dbReference>
<keyword evidence="1" id="KW-0732">Signal</keyword>
<feature type="signal peptide" evidence="1">
    <location>
        <begin position="1"/>
        <end position="31"/>
    </location>
</feature>
<protein>
    <submittedName>
        <fullName evidence="2">Uncharacterized protein</fullName>
    </submittedName>
</protein>
<comment type="caution">
    <text evidence="2">The sequence shown here is derived from an EMBL/GenBank/DDBJ whole genome shotgun (WGS) entry which is preliminary data.</text>
</comment>
<accession>A0A8H5H818</accession>
<evidence type="ECO:0000313" key="2">
    <source>
        <dbReference type="EMBL" id="KAF5378676.1"/>
    </source>
</evidence>
<proteinExistence type="predicted"/>
<reference evidence="2 3" key="1">
    <citation type="journal article" date="2020" name="ISME J.">
        <title>Uncovering the hidden diversity of litter-decomposition mechanisms in mushroom-forming fungi.</title>
        <authorList>
            <person name="Floudas D."/>
            <person name="Bentzer J."/>
            <person name="Ahren D."/>
            <person name="Johansson T."/>
            <person name="Persson P."/>
            <person name="Tunlid A."/>
        </authorList>
    </citation>
    <scope>NUCLEOTIDE SEQUENCE [LARGE SCALE GENOMIC DNA]</scope>
    <source>
        <strain evidence="2 3">CBS 406.79</strain>
    </source>
</reference>
<gene>
    <name evidence="2" type="ORF">D9757_009541</name>
</gene>
<dbReference type="EMBL" id="JAACJN010000075">
    <property type="protein sequence ID" value="KAF5378676.1"/>
    <property type="molecule type" value="Genomic_DNA"/>
</dbReference>
<name>A0A8H5H818_9AGAR</name>
<keyword evidence="3" id="KW-1185">Reference proteome</keyword>
<dbReference type="OrthoDB" id="5348716at2759"/>
<dbReference type="AlphaFoldDB" id="A0A8H5H818"/>